<dbReference type="Proteomes" id="UP000468581">
    <property type="component" value="Unassembled WGS sequence"/>
</dbReference>
<protein>
    <submittedName>
        <fullName evidence="2">MBL fold metallo-hydrolase</fullName>
    </submittedName>
</protein>
<keyword evidence="2" id="KW-0378">Hydrolase</keyword>
<keyword evidence="1" id="KW-0732">Signal</keyword>
<dbReference type="Gene3D" id="3.60.15.10">
    <property type="entry name" value="Ribonuclease Z/Hydroxyacylglutathione hydrolase-like"/>
    <property type="match status" value="1"/>
</dbReference>
<gene>
    <name evidence="2" type="ORF">GWK08_10425</name>
</gene>
<organism evidence="2 3">
    <name type="scientific">Leptobacterium flavescens</name>
    <dbReference type="NCBI Taxonomy" id="472055"/>
    <lineage>
        <taxon>Bacteria</taxon>
        <taxon>Pseudomonadati</taxon>
        <taxon>Bacteroidota</taxon>
        <taxon>Flavobacteriia</taxon>
        <taxon>Flavobacteriales</taxon>
        <taxon>Flavobacteriaceae</taxon>
        <taxon>Leptobacterium</taxon>
    </lineage>
</organism>
<proteinExistence type="predicted"/>
<sequence>MKKLIILPVLLMVTTVFSQRISPDKIDDISIHPITHGTLALEWNNKVIYVDPFGGGAKFEGLKAPDIILITDIHGDHLNPATLKAIETSKATFVVPQAVADRLPGEFKKTLVVINNGEKKDIQNINIEAIPMYNLPEDETSRHTKGRGNGYVVKLGKNRIYLSGDTEDIPEMRALKNIDIAFVCMNLPFTMNVEQAADAVLDFKPKIVYPYHYRGRPNISDTQAFKKLVNDKNKKIEVRLRNWYQ</sequence>
<dbReference type="AlphaFoldDB" id="A0A6P0UTV5"/>
<dbReference type="RefSeq" id="WP_163607047.1">
    <property type="nucleotide sequence ID" value="NZ_JAABOO010000002.1"/>
</dbReference>
<name>A0A6P0UTV5_9FLAO</name>
<dbReference type="GO" id="GO:0016787">
    <property type="term" value="F:hydrolase activity"/>
    <property type="evidence" value="ECO:0007669"/>
    <property type="project" value="UniProtKB-KW"/>
</dbReference>
<accession>A0A6P0UTV5</accession>
<dbReference type="Pfam" id="PF13483">
    <property type="entry name" value="Lactamase_B_3"/>
    <property type="match status" value="1"/>
</dbReference>
<dbReference type="SUPFAM" id="SSF56281">
    <property type="entry name" value="Metallo-hydrolase/oxidoreductase"/>
    <property type="match status" value="1"/>
</dbReference>
<reference evidence="2 3" key="1">
    <citation type="submission" date="2020-01" db="EMBL/GenBank/DDBJ databases">
        <title>Leptobacterium flavescens.</title>
        <authorList>
            <person name="Wang G."/>
        </authorList>
    </citation>
    <scope>NUCLEOTIDE SEQUENCE [LARGE SCALE GENOMIC DNA]</scope>
    <source>
        <strain evidence="2 3">KCTC 22160</strain>
    </source>
</reference>
<comment type="caution">
    <text evidence="2">The sequence shown here is derived from an EMBL/GenBank/DDBJ whole genome shotgun (WGS) entry which is preliminary data.</text>
</comment>
<keyword evidence="3" id="KW-1185">Reference proteome</keyword>
<evidence type="ECO:0000313" key="2">
    <source>
        <dbReference type="EMBL" id="NER13856.1"/>
    </source>
</evidence>
<dbReference type="PANTHER" id="PTHR43546:SF3">
    <property type="entry name" value="UPF0173 METAL-DEPENDENT HYDROLASE MJ1163"/>
    <property type="match status" value="1"/>
</dbReference>
<evidence type="ECO:0000256" key="1">
    <source>
        <dbReference type="SAM" id="SignalP"/>
    </source>
</evidence>
<evidence type="ECO:0000313" key="3">
    <source>
        <dbReference type="Proteomes" id="UP000468581"/>
    </source>
</evidence>
<dbReference type="EMBL" id="JAABOO010000002">
    <property type="protein sequence ID" value="NER13856.1"/>
    <property type="molecule type" value="Genomic_DNA"/>
</dbReference>
<feature type="signal peptide" evidence="1">
    <location>
        <begin position="1"/>
        <end position="18"/>
    </location>
</feature>
<feature type="chain" id="PRO_5026860586" evidence="1">
    <location>
        <begin position="19"/>
        <end position="245"/>
    </location>
</feature>
<dbReference type="PANTHER" id="PTHR43546">
    <property type="entry name" value="UPF0173 METAL-DEPENDENT HYDROLASE MJ1163-RELATED"/>
    <property type="match status" value="1"/>
</dbReference>
<dbReference type="InterPro" id="IPR036866">
    <property type="entry name" value="RibonucZ/Hydroxyglut_hydro"/>
</dbReference>
<dbReference type="InterPro" id="IPR050114">
    <property type="entry name" value="UPF0173_UPF0282_UlaG_hydrolase"/>
</dbReference>